<proteinExistence type="predicted"/>
<evidence type="ECO:0000313" key="2">
    <source>
        <dbReference type="EMBL" id="KAK7574191.1"/>
    </source>
</evidence>
<evidence type="ECO:0000313" key="3">
    <source>
        <dbReference type="Proteomes" id="UP001367676"/>
    </source>
</evidence>
<feature type="region of interest" description="Disordered" evidence="1">
    <location>
        <begin position="286"/>
        <end position="315"/>
    </location>
</feature>
<comment type="caution">
    <text evidence="2">The sequence shown here is derived from an EMBL/GenBank/DDBJ whole genome shotgun (WGS) entry which is preliminary data.</text>
</comment>
<keyword evidence="3" id="KW-1185">Reference proteome</keyword>
<dbReference type="AlphaFoldDB" id="A0AAN9T705"/>
<feature type="region of interest" description="Disordered" evidence="1">
    <location>
        <begin position="56"/>
        <end position="123"/>
    </location>
</feature>
<feature type="compositionally biased region" description="Basic and acidic residues" evidence="1">
    <location>
        <begin position="228"/>
        <end position="237"/>
    </location>
</feature>
<reference evidence="2 3" key="1">
    <citation type="submission" date="2024-03" db="EMBL/GenBank/DDBJ databases">
        <title>Adaptation during the transition from Ophiocordyceps entomopathogen to insect associate is accompanied by gene loss and intensified selection.</title>
        <authorList>
            <person name="Ward C.M."/>
            <person name="Onetto C.A."/>
            <person name="Borneman A.R."/>
        </authorList>
    </citation>
    <scope>NUCLEOTIDE SEQUENCE [LARGE SCALE GENOMIC DNA]</scope>
    <source>
        <strain evidence="2">AWRI1</strain>
        <tissue evidence="2">Single Adult Female</tissue>
    </source>
</reference>
<feature type="compositionally biased region" description="Polar residues" evidence="1">
    <location>
        <begin position="56"/>
        <end position="76"/>
    </location>
</feature>
<feature type="region of interest" description="Disordered" evidence="1">
    <location>
        <begin position="1"/>
        <end position="41"/>
    </location>
</feature>
<sequence>MSEIQEELLPPIIHAPDNMEIVQERDQSTPSHSRAMSIADSIDGELHDLRNLQTPLSYSSDNISFNAHSSDQSFDTVDQVAYSPPPKATNGHPKKKSNGKKTKEPKETQRAPSPTPEELQKESEVKNFRYTITAAFETMRIVQDAIDNAATTPIDPDQLEPLKNVMELYLNTLRVRPAKLPEKEFDLSLPVAHKLQLIIFNANLKLKNLRTQPPRLADVAPTQPPPRFDSRDDQQKKLERTISRVKDADHRWQNIEIALKDHEEKANFYASRCEAIRADREYTPLPRYWGRSRGGNPRGVPQSEIKRLVAEKKFD</sequence>
<feature type="compositionally biased region" description="Basic and acidic residues" evidence="1">
    <location>
        <begin position="304"/>
        <end position="315"/>
    </location>
</feature>
<evidence type="ECO:0000256" key="1">
    <source>
        <dbReference type="SAM" id="MobiDB-lite"/>
    </source>
</evidence>
<name>A0AAN9T705_9HEMI</name>
<dbReference type="EMBL" id="JBBCAQ010000037">
    <property type="protein sequence ID" value="KAK7574191.1"/>
    <property type="molecule type" value="Genomic_DNA"/>
</dbReference>
<dbReference type="Proteomes" id="UP001367676">
    <property type="component" value="Unassembled WGS sequence"/>
</dbReference>
<gene>
    <name evidence="2" type="ORF">V9T40_011382</name>
</gene>
<organism evidence="2 3">
    <name type="scientific">Parthenolecanium corni</name>
    <dbReference type="NCBI Taxonomy" id="536013"/>
    <lineage>
        <taxon>Eukaryota</taxon>
        <taxon>Metazoa</taxon>
        <taxon>Ecdysozoa</taxon>
        <taxon>Arthropoda</taxon>
        <taxon>Hexapoda</taxon>
        <taxon>Insecta</taxon>
        <taxon>Pterygota</taxon>
        <taxon>Neoptera</taxon>
        <taxon>Paraneoptera</taxon>
        <taxon>Hemiptera</taxon>
        <taxon>Sternorrhyncha</taxon>
        <taxon>Coccoidea</taxon>
        <taxon>Coccidae</taxon>
        <taxon>Parthenolecanium</taxon>
    </lineage>
</organism>
<feature type="region of interest" description="Disordered" evidence="1">
    <location>
        <begin position="215"/>
        <end position="237"/>
    </location>
</feature>
<protein>
    <submittedName>
        <fullName evidence="2">Uncharacterized protein</fullName>
    </submittedName>
</protein>
<accession>A0AAN9T705</accession>